<proteinExistence type="predicted"/>
<dbReference type="EMBL" id="MK500604">
    <property type="protein sequence ID" value="QBK93740.1"/>
    <property type="molecule type" value="Genomic_DNA"/>
</dbReference>
<reference evidence="1" key="1">
    <citation type="journal article" date="2019" name="MBio">
        <title>Virus Genomes from Deep Sea Sediments Expand the Ocean Megavirome and Support Independent Origins of Viral Gigantism.</title>
        <authorList>
            <person name="Backstrom D."/>
            <person name="Yutin N."/>
            <person name="Jorgensen S.L."/>
            <person name="Dharamshi J."/>
            <person name="Homa F."/>
            <person name="Zaremba-Niedwiedzka K."/>
            <person name="Spang A."/>
            <person name="Wolf Y.I."/>
            <person name="Koonin E.V."/>
            <person name="Ettema T.J."/>
        </authorList>
    </citation>
    <scope>NUCLEOTIDE SEQUENCE</scope>
</reference>
<name>A0A481ZFF8_9VIRU</name>
<evidence type="ECO:0000313" key="1">
    <source>
        <dbReference type="EMBL" id="QBK93740.1"/>
    </source>
</evidence>
<sequence length="177" mass="20389">MNKYDKWMGCFAGNISFLISNSRILDYSQFMIERGISTANEIAEFLRDKTYYLHVKEFSNSVGQFYKLAQEESSKSGFQTILAKNGENYIMLTIISLLLDIGYLSSECFDTGVFIAVGKAPVMINRFMNDIPPDCVAVAKYTRNMFILTYVHKLIKYKEYNTLCLSQEGLVHRTIRF</sequence>
<protein>
    <submittedName>
        <fullName evidence="1">Uncharacterized protein</fullName>
    </submittedName>
</protein>
<organism evidence="1">
    <name type="scientific">Pithovirus LCPAC406</name>
    <dbReference type="NCBI Taxonomy" id="2506599"/>
    <lineage>
        <taxon>Viruses</taxon>
        <taxon>Pithoviruses</taxon>
    </lineage>
</organism>
<accession>A0A481ZFF8</accession>
<gene>
    <name evidence="1" type="ORF">LCPAC406_00540</name>
</gene>